<gene>
    <name evidence="2" type="ORF">OHK93_000524</name>
</gene>
<dbReference type="EMBL" id="JAPUFD010000001">
    <property type="protein sequence ID" value="MDI1485387.1"/>
    <property type="molecule type" value="Genomic_DNA"/>
</dbReference>
<keyword evidence="3" id="KW-1185">Reference proteome</keyword>
<dbReference type="Proteomes" id="UP001161017">
    <property type="component" value="Unassembled WGS sequence"/>
</dbReference>
<feature type="region of interest" description="Disordered" evidence="1">
    <location>
        <begin position="112"/>
        <end position="135"/>
    </location>
</feature>
<dbReference type="AlphaFoldDB" id="A0AA43TV64"/>
<name>A0AA43TV64_9LECA</name>
<reference evidence="2" key="1">
    <citation type="journal article" date="2023" name="Genome Biol. Evol.">
        <title>First Whole Genome Sequence and Flow Cytometry Genome Size Data for the Lichen-Forming Fungus Ramalina farinacea (Ascomycota).</title>
        <authorList>
            <person name="Llewellyn T."/>
            <person name="Mian S."/>
            <person name="Hill R."/>
            <person name="Leitch I.J."/>
            <person name="Gaya E."/>
        </authorList>
    </citation>
    <scope>NUCLEOTIDE SEQUENCE</scope>
    <source>
        <strain evidence="2">LIQ254RAFAR</strain>
    </source>
</reference>
<organism evidence="2 3">
    <name type="scientific">Ramalina farinacea</name>
    <dbReference type="NCBI Taxonomy" id="258253"/>
    <lineage>
        <taxon>Eukaryota</taxon>
        <taxon>Fungi</taxon>
        <taxon>Dikarya</taxon>
        <taxon>Ascomycota</taxon>
        <taxon>Pezizomycotina</taxon>
        <taxon>Lecanoromycetes</taxon>
        <taxon>OSLEUM clade</taxon>
        <taxon>Lecanoromycetidae</taxon>
        <taxon>Lecanorales</taxon>
        <taxon>Lecanorineae</taxon>
        <taxon>Ramalinaceae</taxon>
        <taxon>Ramalina</taxon>
    </lineage>
</organism>
<evidence type="ECO:0000256" key="1">
    <source>
        <dbReference type="SAM" id="MobiDB-lite"/>
    </source>
</evidence>
<comment type="caution">
    <text evidence="2">The sequence shown here is derived from an EMBL/GenBank/DDBJ whole genome shotgun (WGS) entry which is preliminary data.</text>
</comment>
<proteinExistence type="predicted"/>
<evidence type="ECO:0000313" key="2">
    <source>
        <dbReference type="EMBL" id="MDI1485387.1"/>
    </source>
</evidence>
<sequence length="135" mass="15618">MSGLRAPTPPSLEHGRVKVFCACHRNPNGTWSGSEWDCGYACGELLTTLEDKWKPYLIGLNQRWQAAEQELYTRRTTGAASREAAVRRLCRDQYEQYEVYVEQVTNAYRTHTGQSYSVPPSQWPDRNSFDDRIFH</sequence>
<protein>
    <submittedName>
        <fullName evidence="2">Uncharacterized protein</fullName>
    </submittedName>
</protein>
<evidence type="ECO:0000313" key="3">
    <source>
        <dbReference type="Proteomes" id="UP001161017"/>
    </source>
</evidence>
<accession>A0AA43TV64</accession>